<evidence type="ECO:0000256" key="1">
    <source>
        <dbReference type="ARBA" id="ARBA00001947"/>
    </source>
</evidence>
<dbReference type="PANTHER" id="PTHR11086:SF18">
    <property type="entry name" value="DEOXYCYTIDYLATE DEAMINASE"/>
    <property type="match status" value="1"/>
</dbReference>
<name>A0A6C0IP39_9ZZZZ</name>
<accession>A0A6C0IP39</accession>
<dbReference type="GO" id="GO:0006220">
    <property type="term" value="P:pyrimidine nucleotide metabolic process"/>
    <property type="evidence" value="ECO:0007669"/>
    <property type="project" value="InterPro"/>
</dbReference>
<dbReference type="InterPro" id="IPR016192">
    <property type="entry name" value="APOBEC/CMP_deaminase_Zn-bd"/>
</dbReference>
<evidence type="ECO:0000256" key="5">
    <source>
        <dbReference type="ARBA" id="ARBA00022833"/>
    </source>
</evidence>
<comment type="cofactor">
    <cofactor evidence="1">
        <name>Zn(2+)</name>
        <dbReference type="ChEBI" id="CHEBI:29105"/>
    </cofactor>
</comment>
<dbReference type="InterPro" id="IPR035105">
    <property type="entry name" value="Deoxycytidylate_deaminase_dom"/>
</dbReference>
<dbReference type="Gene3D" id="3.40.140.10">
    <property type="entry name" value="Cytidine Deaminase, domain 2"/>
    <property type="match status" value="1"/>
</dbReference>
<dbReference type="GO" id="GO:0008270">
    <property type="term" value="F:zinc ion binding"/>
    <property type="evidence" value="ECO:0007669"/>
    <property type="project" value="InterPro"/>
</dbReference>
<keyword evidence="4" id="KW-0378">Hydrolase</keyword>
<evidence type="ECO:0000256" key="2">
    <source>
        <dbReference type="ARBA" id="ARBA00006576"/>
    </source>
</evidence>
<comment type="similarity">
    <text evidence="2">Belongs to the cytidine and deoxycytidylate deaminase family.</text>
</comment>
<evidence type="ECO:0000256" key="4">
    <source>
        <dbReference type="ARBA" id="ARBA00022801"/>
    </source>
</evidence>
<organism evidence="7">
    <name type="scientific">viral metagenome</name>
    <dbReference type="NCBI Taxonomy" id="1070528"/>
    <lineage>
        <taxon>unclassified sequences</taxon>
        <taxon>metagenomes</taxon>
        <taxon>organismal metagenomes</taxon>
    </lineage>
</organism>
<dbReference type="InterPro" id="IPR002125">
    <property type="entry name" value="CMP_dCMP_dom"/>
</dbReference>
<reference evidence="7" key="1">
    <citation type="journal article" date="2020" name="Nature">
        <title>Giant virus diversity and host interactions through global metagenomics.</title>
        <authorList>
            <person name="Schulz F."/>
            <person name="Roux S."/>
            <person name="Paez-Espino D."/>
            <person name="Jungbluth S."/>
            <person name="Walsh D.A."/>
            <person name="Denef V.J."/>
            <person name="McMahon K.D."/>
            <person name="Konstantinidis K.T."/>
            <person name="Eloe-Fadrosh E.A."/>
            <person name="Kyrpides N.C."/>
            <person name="Woyke T."/>
        </authorList>
    </citation>
    <scope>NUCLEOTIDE SEQUENCE</scope>
    <source>
        <strain evidence="7">GVMAG-M-3300024261-26</strain>
    </source>
</reference>
<dbReference type="AlphaFoldDB" id="A0A6C0IP39"/>
<dbReference type="Pfam" id="PF00383">
    <property type="entry name" value="dCMP_cyt_deam_1"/>
    <property type="match status" value="1"/>
</dbReference>
<evidence type="ECO:0000313" key="7">
    <source>
        <dbReference type="EMBL" id="QHT94762.1"/>
    </source>
</evidence>
<dbReference type="InterPro" id="IPR015517">
    <property type="entry name" value="dCMP_deaminase-rel"/>
</dbReference>
<keyword evidence="3" id="KW-0479">Metal-binding</keyword>
<dbReference type="PROSITE" id="PS00903">
    <property type="entry name" value="CYT_DCMP_DEAMINASES_1"/>
    <property type="match status" value="1"/>
</dbReference>
<dbReference type="PANTHER" id="PTHR11086">
    <property type="entry name" value="DEOXYCYTIDYLATE DEAMINASE-RELATED"/>
    <property type="match status" value="1"/>
</dbReference>
<dbReference type="InterPro" id="IPR016473">
    <property type="entry name" value="dCMP_deaminase"/>
</dbReference>
<keyword evidence="5" id="KW-0862">Zinc</keyword>
<proteinExistence type="inferred from homology"/>
<dbReference type="InterPro" id="IPR016193">
    <property type="entry name" value="Cytidine_deaminase-like"/>
</dbReference>
<dbReference type="GO" id="GO:0004132">
    <property type="term" value="F:dCMP deaminase activity"/>
    <property type="evidence" value="ECO:0007669"/>
    <property type="project" value="InterPro"/>
</dbReference>
<feature type="domain" description="CMP/dCMP-type deaminase" evidence="6">
    <location>
        <begin position="6"/>
        <end position="129"/>
    </location>
</feature>
<dbReference type="SUPFAM" id="SSF53927">
    <property type="entry name" value="Cytidine deaminase-like"/>
    <property type="match status" value="1"/>
</dbReference>
<dbReference type="CDD" id="cd01286">
    <property type="entry name" value="deoxycytidylate_deaminase"/>
    <property type="match status" value="1"/>
</dbReference>
<dbReference type="PIRSF" id="PIRSF006019">
    <property type="entry name" value="dCMP_deaminase"/>
    <property type="match status" value="1"/>
</dbReference>
<evidence type="ECO:0000259" key="6">
    <source>
        <dbReference type="PROSITE" id="PS51747"/>
    </source>
</evidence>
<dbReference type="EMBL" id="MN740230">
    <property type="protein sequence ID" value="QHT94762.1"/>
    <property type="molecule type" value="Genomic_DNA"/>
</dbReference>
<sequence length="137" mass="15826">MEQRPTWLEYFKQIVLVTATRSPCTRLQVGCLLVKDNRIISQGYNGFLPGCPHESKIIDNHEQATVHAEQNAITDCAKRGVSCNHADAYITHYPCVNCMKMLCASGIQNIYYINDYNNDKLVEYFFRESRIQNFKKI</sequence>
<dbReference type="GO" id="GO:0005737">
    <property type="term" value="C:cytoplasm"/>
    <property type="evidence" value="ECO:0007669"/>
    <property type="project" value="TreeGrafter"/>
</dbReference>
<protein>
    <recommendedName>
        <fullName evidence="6">CMP/dCMP-type deaminase domain-containing protein</fullName>
    </recommendedName>
</protein>
<evidence type="ECO:0000256" key="3">
    <source>
        <dbReference type="ARBA" id="ARBA00022723"/>
    </source>
</evidence>
<dbReference type="PROSITE" id="PS51747">
    <property type="entry name" value="CYT_DCMP_DEAMINASES_2"/>
    <property type="match status" value="1"/>
</dbReference>